<keyword evidence="1" id="KW-1185">Reference proteome</keyword>
<dbReference type="AlphaFoldDB" id="A0A9R1TL48"/>
<evidence type="ECO:0000313" key="1">
    <source>
        <dbReference type="Proteomes" id="UP000694866"/>
    </source>
</evidence>
<name>A0A9R1TL48_9HYME</name>
<proteinExistence type="predicted"/>
<organism evidence="1 2">
    <name type="scientific">Fopius arisanus</name>
    <dbReference type="NCBI Taxonomy" id="64838"/>
    <lineage>
        <taxon>Eukaryota</taxon>
        <taxon>Metazoa</taxon>
        <taxon>Ecdysozoa</taxon>
        <taxon>Arthropoda</taxon>
        <taxon>Hexapoda</taxon>
        <taxon>Insecta</taxon>
        <taxon>Pterygota</taxon>
        <taxon>Neoptera</taxon>
        <taxon>Endopterygota</taxon>
        <taxon>Hymenoptera</taxon>
        <taxon>Apocrita</taxon>
        <taxon>Ichneumonoidea</taxon>
        <taxon>Braconidae</taxon>
        <taxon>Opiinae</taxon>
        <taxon>Fopius</taxon>
    </lineage>
</organism>
<dbReference type="GeneID" id="105271376"/>
<sequence length="150" mass="17902">MPSAEESTYRFKVIPETTQDFLTGDVDLLVSQIKKNLRLSSLKAKSTFDQRRVAPYLVPSRKLRRMEYRLQKGREKTEDDPYKKLRELLEQGRLINEAVKKLQTTKLEDVDDDENEKDHVEGIHRVYRRKDYYYDSEDEPLPDFYDPEVL</sequence>
<dbReference type="RefSeq" id="XP_011311199.1">
    <property type="nucleotide sequence ID" value="XM_011312897.1"/>
</dbReference>
<dbReference type="KEGG" id="fas:105271376"/>
<evidence type="ECO:0000313" key="2">
    <source>
        <dbReference type="RefSeq" id="XP_011311199.1"/>
    </source>
</evidence>
<dbReference type="OrthoDB" id="6381246at2759"/>
<reference evidence="2" key="1">
    <citation type="submission" date="2025-08" db="UniProtKB">
        <authorList>
            <consortium name="RefSeq"/>
        </authorList>
    </citation>
    <scope>IDENTIFICATION</scope>
    <source>
        <strain evidence="2">USDA-PBARC FA_bdor</strain>
        <tissue evidence="2">Whole organism</tissue>
    </source>
</reference>
<gene>
    <name evidence="2" type="primary">LOC105271376</name>
</gene>
<accession>A0A9R1TL48</accession>
<protein>
    <submittedName>
        <fullName evidence="2">Uncharacterized protein</fullName>
    </submittedName>
</protein>
<dbReference type="Proteomes" id="UP000694866">
    <property type="component" value="Unplaced"/>
</dbReference>